<proteinExistence type="predicted"/>
<organism evidence="2 3">
    <name type="scientific">Marssonina brunnea f. sp. multigermtubi (strain MB_m1)</name>
    <name type="common">Marssonina leaf spot fungus</name>
    <dbReference type="NCBI Taxonomy" id="1072389"/>
    <lineage>
        <taxon>Eukaryota</taxon>
        <taxon>Fungi</taxon>
        <taxon>Dikarya</taxon>
        <taxon>Ascomycota</taxon>
        <taxon>Pezizomycotina</taxon>
        <taxon>Leotiomycetes</taxon>
        <taxon>Helotiales</taxon>
        <taxon>Drepanopezizaceae</taxon>
        <taxon>Drepanopeziza</taxon>
    </lineage>
</organism>
<keyword evidence="3" id="KW-1185">Reference proteome</keyword>
<reference evidence="2 3" key="1">
    <citation type="journal article" date="2012" name="BMC Genomics">
        <title>Sequencing the genome of Marssonina brunnea reveals fungus-poplar co-evolution.</title>
        <authorList>
            <person name="Zhu S."/>
            <person name="Cao Y.-Z."/>
            <person name="Jiang C."/>
            <person name="Tan B.-Y."/>
            <person name="Wang Z."/>
            <person name="Feng S."/>
            <person name="Zhang L."/>
            <person name="Su X.-H."/>
            <person name="Brejova B."/>
            <person name="Vinar T."/>
            <person name="Xu M."/>
            <person name="Wang M.-X."/>
            <person name="Zhang S.-G."/>
            <person name="Huang M.-R."/>
            <person name="Wu R."/>
            <person name="Zhou Y."/>
        </authorList>
    </citation>
    <scope>NUCLEOTIDE SEQUENCE [LARGE SCALE GENOMIC DNA]</scope>
    <source>
        <strain evidence="2 3">MB_m1</strain>
    </source>
</reference>
<dbReference type="GeneID" id="18761725"/>
<dbReference type="EMBL" id="JH921440">
    <property type="protein sequence ID" value="EKD15779.1"/>
    <property type="molecule type" value="Genomic_DNA"/>
</dbReference>
<dbReference type="InterPro" id="IPR045564">
    <property type="entry name" value="DUF5910"/>
</dbReference>
<gene>
    <name evidence="2" type="ORF">MBM_05790</name>
</gene>
<evidence type="ECO:0000313" key="2">
    <source>
        <dbReference type="EMBL" id="EKD15779.1"/>
    </source>
</evidence>
<protein>
    <submittedName>
        <fullName evidence="2">Uncharacterized protein</fullName>
    </submittedName>
</protein>
<name>K1XTD1_MARBU</name>
<dbReference type="InParanoid" id="K1XTD1"/>
<dbReference type="OrthoDB" id="4540223at2759"/>
<dbReference type="Proteomes" id="UP000006753">
    <property type="component" value="Unassembled WGS sequence"/>
</dbReference>
<evidence type="ECO:0000313" key="3">
    <source>
        <dbReference type="Proteomes" id="UP000006753"/>
    </source>
</evidence>
<dbReference type="HOGENOM" id="CLU_1441335_0_0_1"/>
<accession>K1XTD1</accession>
<sequence length="188" mass="21284">MEKAWIPKYDPVPRGTTWPIPLWDQDESIIAEYMRTLGVRDPDRALRFSNIAGAPGKKQVLIPSEVVNDDELNIYGACSDNEMYTRALPGPRWQYYGIAGDPGPEDGNPPSLTLEQLMSGADAFFDQFPTHWSQQRPWIGWSSLWGQRIQRVGRGRYQVGQDQQGQQGQSDQQGQSNHQELSVSDYTV</sequence>
<dbReference type="KEGG" id="mbe:MBM_05790"/>
<evidence type="ECO:0000256" key="1">
    <source>
        <dbReference type="SAM" id="MobiDB-lite"/>
    </source>
</evidence>
<dbReference type="Pfam" id="PF19287">
    <property type="entry name" value="DUF5910"/>
    <property type="match status" value="1"/>
</dbReference>
<feature type="compositionally biased region" description="Polar residues" evidence="1">
    <location>
        <begin position="177"/>
        <end position="188"/>
    </location>
</feature>
<dbReference type="AlphaFoldDB" id="K1XTD1"/>
<feature type="region of interest" description="Disordered" evidence="1">
    <location>
        <begin position="155"/>
        <end position="188"/>
    </location>
</feature>
<feature type="compositionally biased region" description="Low complexity" evidence="1">
    <location>
        <begin position="155"/>
        <end position="176"/>
    </location>
</feature>